<evidence type="ECO:0000313" key="3">
    <source>
        <dbReference type="EMBL" id="APD92097.1"/>
    </source>
</evidence>
<name>A0AAC9JFL0_9ALTE</name>
<evidence type="ECO:0000256" key="1">
    <source>
        <dbReference type="ARBA" id="ARBA00022737"/>
    </source>
</evidence>
<gene>
    <name evidence="3" type="ORF">BM524_19445</name>
</gene>
<protein>
    <recommendedName>
        <fullName evidence="5">Ankyrin</fullName>
    </recommendedName>
</protein>
<reference evidence="3 4" key="1">
    <citation type="submission" date="2016-11" db="EMBL/GenBank/DDBJ databases">
        <title>Networking in microbes: conjugative elements and plasmids in the genus Alteromonas.</title>
        <authorList>
            <person name="Lopez-Perez M."/>
            <person name="Ramon-Marco N."/>
            <person name="Rodriguez-Valera F."/>
        </authorList>
    </citation>
    <scope>NUCLEOTIDE SEQUENCE [LARGE SCALE GENOMIC DNA]</scope>
    <source>
        <strain evidence="3 4">CP48</strain>
        <plasmid evidence="4">pamcp48-600</plasmid>
    </source>
</reference>
<dbReference type="PANTHER" id="PTHR24189">
    <property type="entry name" value="MYOTROPHIN"/>
    <property type="match status" value="1"/>
</dbReference>
<dbReference type="PANTHER" id="PTHR24189:SF50">
    <property type="entry name" value="ANKYRIN REPEAT AND SOCS BOX PROTEIN 2"/>
    <property type="match status" value="1"/>
</dbReference>
<dbReference type="InterPro" id="IPR050745">
    <property type="entry name" value="Multifunctional_regulatory"/>
</dbReference>
<dbReference type="Gene3D" id="1.25.40.20">
    <property type="entry name" value="Ankyrin repeat-containing domain"/>
    <property type="match status" value="1"/>
</dbReference>
<sequence>MITKQMEKALEKYKGLFSESSVTDDIDVVGILLRAGDEKVAWQFVKESDFKIAQKKNKQGNTVAAVAAWNGNVWFLEKMHDSGLDLSHPHISIYGARHLPVLEFLLSSGNLDVNAKGEDGFTPLQQVTDATLSFYPVVDREVEAARLGCIEFLLQNGADVNDTNDFGRTAAMGAAYIGASVILELLLRYGADVSDNLRCNEGKSTLDYADDEDIVALLKGRGVKIH</sequence>
<dbReference type="RefSeq" id="WP_071960707.1">
    <property type="nucleotide sequence ID" value="NZ_CP018025.1"/>
</dbReference>
<dbReference type="InterPro" id="IPR036770">
    <property type="entry name" value="Ankyrin_rpt-contain_sf"/>
</dbReference>
<keyword evidence="3" id="KW-0614">Plasmid</keyword>
<evidence type="ECO:0000256" key="2">
    <source>
        <dbReference type="ARBA" id="ARBA00023043"/>
    </source>
</evidence>
<dbReference type="Proteomes" id="UP000182101">
    <property type="component" value="Plasmid pAMCP48-600"/>
</dbReference>
<dbReference type="AlphaFoldDB" id="A0AAC9JFL0"/>
<proteinExistence type="predicted"/>
<dbReference type="SMART" id="SM00248">
    <property type="entry name" value="ANK"/>
    <property type="match status" value="3"/>
</dbReference>
<keyword evidence="2" id="KW-0040">ANK repeat</keyword>
<geneLocation type="plasmid" evidence="4">
    <name>pamcp48-600</name>
</geneLocation>
<keyword evidence="1" id="KW-0677">Repeat</keyword>
<evidence type="ECO:0000313" key="4">
    <source>
        <dbReference type="Proteomes" id="UP000182101"/>
    </source>
</evidence>
<organism evidence="3 4">
    <name type="scientific">Alteromonas mediterranea</name>
    <dbReference type="NCBI Taxonomy" id="314275"/>
    <lineage>
        <taxon>Bacteria</taxon>
        <taxon>Pseudomonadati</taxon>
        <taxon>Pseudomonadota</taxon>
        <taxon>Gammaproteobacteria</taxon>
        <taxon>Alteromonadales</taxon>
        <taxon>Alteromonadaceae</taxon>
        <taxon>Alteromonas/Salinimonas group</taxon>
        <taxon>Alteromonas</taxon>
    </lineage>
</organism>
<dbReference type="Pfam" id="PF12796">
    <property type="entry name" value="Ank_2"/>
    <property type="match status" value="1"/>
</dbReference>
<dbReference type="InterPro" id="IPR002110">
    <property type="entry name" value="Ankyrin_rpt"/>
</dbReference>
<evidence type="ECO:0008006" key="5">
    <source>
        <dbReference type="Google" id="ProtNLM"/>
    </source>
</evidence>
<accession>A0AAC9JFL0</accession>
<dbReference type="EMBL" id="CP018025">
    <property type="protein sequence ID" value="APD92097.1"/>
    <property type="molecule type" value="Genomic_DNA"/>
</dbReference>
<dbReference type="SUPFAM" id="SSF48403">
    <property type="entry name" value="Ankyrin repeat"/>
    <property type="match status" value="1"/>
</dbReference>
<dbReference type="GO" id="GO:2000812">
    <property type="term" value="P:regulation of barbed-end actin filament capping"/>
    <property type="evidence" value="ECO:0007669"/>
    <property type="project" value="TreeGrafter"/>
</dbReference>
<dbReference type="GO" id="GO:0005737">
    <property type="term" value="C:cytoplasm"/>
    <property type="evidence" value="ECO:0007669"/>
    <property type="project" value="TreeGrafter"/>
</dbReference>